<accession>A0A7J6N829</accession>
<dbReference type="Proteomes" id="UP000553632">
    <property type="component" value="Unassembled WGS sequence"/>
</dbReference>
<organism evidence="1 2">
    <name type="scientific">Perkinsus olseni</name>
    <name type="common">Perkinsus atlanticus</name>
    <dbReference type="NCBI Taxonomy" id="32597"/>
    <lineage>
        <taxon>Eukaryota</taxon>
        <taxon>Sar</taxon>
        <taxon>Alveolata</taxon>
        <taxon>Perkinsozoa</taxon>
        <taxon>Perkinsea</taxon>
        <taxon>Perkinsida</taxon>
        <taxon>Perkinsidae</taxon>
        <taxon>Perkinsus</taxon>
    </lineage>
</organism>
<comment type="caution">
    <text evidence="1">The sequence shown here is derived from an EMBL/GenBank/DDBJ whole genome shotgun (WGS) entry which is preliminary data.</text>
</comment>
<reference evidence="1 2" key="1">
    <citation type="submission" date="2020-04" db="EMBL/GenBank/DDBJ databases">
        <title>Perkinsus olseni comparative genomics.</title>
        <authorList>
            <person name="Bogema D.R."/>
        </authorList>
    </citation>
    <scope>NUCLEOTIDE SEQUENCE [LARGE SCALE GENOMIC DNA]</scope>
    <source>
        <strain evidence="1 2">ATCC PRA-207</strain>
    </source>
</reference>
<dbReference type="EMBL" id="JABANO010041245">
    <property type="protein sequence ID" value="KAF4679650.1"/>
    <property type="molecule type" value="Genomic_DNA"/>
</dbReference>
<dbReference type="AlphaFoldDB" id="A0A7J6N829"/>
<evidence type="ECO:0000313" key="1">
    <source>
        <dbReference type="EMBL" id="KAF4679650.1"/>
    </source>
</evidence>
<evidence type="ECO:0000313" key="2">
    <source>
        <dbReference type="Proteomes" id="UP000553632"/>
    </source>
</evidence>
<keyword evidence="2" id="KW-1185">Reference proteome</keyword>
<sequence>MRHYLYFHITDALEVNAHVEKYDGVLESMAEEDSDEEATRVMRTQCNRDKSSVVKTSACSGLGSCPQGH</sequence>
<name>A0A7J6N829_PEROL</name>
<proteinExistence type="predicted"/>
<gene>
    <name evidence="1" type="ORF">FOZ63_003947</name>
</gene>
<protein>
    <submittedName>
        <fullName evidence="1">Uncharacterized protein</fullName>
    </submittedName>
</protein>